<sequence>MDLGISGKTALVCASSRGLGLACATALAREGCHVFINGRDRDALEKAADQVEAVASKRPEIIVADLNTEEGRAAVVAACPEPDILVNNNGGPTPGKIADWDRDDWLAGVEANMLAPIFFIKTYVPGMRARRFGRIVNITSAMVKSPSATMGLSAAVRAGLTALSKSVQRDSVVDNVTINNMLPERFDTDRQRFMAERISKRDGITTAEAKARIAATIAAKRLGDPAEFGDACAYLCSAQAGYISGQNLQLDGGSYAGLV</sequence>
<dbReference type="RefSeq" id="WP_151540878.1">
    <property type="nucleotide sequence ID" value="NZ_WBMR01000038.1"/>
</dbReference>
<evidence type="ECO:0000256" key="1">
    <source>
        <dbReference type="ARBA" id="ARBA00006484"/>
    </source>
</evidence>
<dbReference type="OrthoDB" id="9804774at2"/>
<comment type="similarity">
    <text evidence="1">Belongs to the short-chain dehydrogenases/reductases (SDR) family.</text>
</comment>
<dbReference type="Pfam" id="PF13561">
    <property type="entry name" value="adh_short_C2"/>
    <property type="match status" value="1"/>
</dbReference>
<organism evidence="2 3">
    <name type="scientific">Actinomadura montaniterrae</name>
    <dbReference type="NCBI Taxonomy" id="1803903"/>
    <lineage>
        <taxon>Bacteria</taxon>
        <taxon>Bacillati</taxon>
        <taxon>Actinomycetota</taxon>
        <taxon>Actinomycetes</taxon>
        <taxon>Streptosporangiales</taxon>
        <taxon>Thermomonosporaceae</taxon>
        <taxon>Actinomadura</taxon>
    </lineage>
</organism>
<dbReference type="SUPFAM" id="SSF51735">
    <property type="entry name" value="NAD(P)-binding Rossmann-fold domains"/>
    <property type="match status" value="1"/>
</dbReference>
<comment type="caution">
    <text evidence="2">The sequence shown here is derived from an EMBL/GenBank/DDBJ whole genome shotgun (WGS) entry which is preliminary data.</text>
</comment>
<dbReference type="EMBL" id="WBMR01000038">
    <property type="protein sequence ID" value="KAB2381352.1"/>
    <property type="molecule type" value="Genomic_DNA"/>
</dbReference>
<dbReference type="Gene3D" id="3.40.50.720">
    <property type="entry name" value="NAD(P)-binding Rossmann-like Domain"/>
    <property type="match status" value="1"/>
</dbReference>
<dbReference type="InterPro" id="IPR002347">
    <property type="entry name" value="SDR_fam"/>
</dbReference>
<dbReference type="InterPro" id="IPR036291">
    <property type="entry name" value="NAD(P)-bd_dom_sf"/>
</dbReference>
<proteinExistence type="inferred from homology"/>
<dbReference type="Proteomes" id="UP000483004">
    <property type="component" value="Unassembled WGS sequence"/>
</dbReference>
<dbReference type="InterPro" id="IPR050259">
    <property type="entry name" value="SDR"/>
</dbReference>
<dbReference type="PRINTS" id="PR00081">
    <property type="entry name" value="GDHRDH"/>
</dbReference>
<gene>
    <name evidence="2" type="ORF">F9B16_16070</name>
</gene>
<dbReference type="PANTHER" id="PTHR42879">
    <property type="entry name" value="3-OXOACYL-(ACYL-CARRIER-PROTEIN) REDUCTASE"/>
    <property type="match status" value="1"/>
</dbReference>
<accession>A0A6L3VU12</accession>
<evidence type="ECO:0000313" key="2">
    <source>
        <dbReference type="EMBL" id="KAB2381352.1"/>
    </source>
</evidence>
<protein>
    <submittedName>
        <fullName evidence="2">SDR family oxidoreductase</fullName>
    </submittedName>
</protein>
<reference evidence="2 3" key="1">
    <citation type="submission" date="2019-09" db="EMBL/GenBank/DDBJ databases">
        <title>Actinomadura physcomitrii sp. nov., a novel actinomycete isolated from moss [Physcomitrium sphaericum (Ludw) Fuernr].</title>
        <authorList>
            <person name="Liu C."/>
            <person name="Zhuang X."/>
        </authorList>
    </citation>
    <scope>NUCLEOTIDE SEQUENCE [LARGE SCALE GENOMIC DNA]</scope>
    <source>
        <strain evidence="2 3">CYP1-1B</strain>
    </source>
</reference>
<dbReference type="AlphaFoldDB" id="A0A6L3VU12"/>
<dbReference type="PANTHER" id="PTHR42879:SF6">
    <property type="entry name" value="NADPH-DEPENDENT REDUCTASE BACG"/>
    <property type="match status" value="1"/>
</dbReference>
<evidence type="ECO:0000313" key="3">
    <source>
        <dbReference type="Proteomes" id="UP000483004"/>
    </source>
</evidence>
<keyword evidence="3" id="KW-1185">Reference proteome</keyword>
<name>A0A6L3VU12_9ACTN</name>